<proteinExistence type="predicted"/>
<protein>
    <submittedName>
        <fullName evidence="1">Uncharacterized protein</fullName>
    </submittedName>
</protein>
<dbReference type="Proteomes" id="UP000305067">
    <property type="component" value="Unassembled WGS sequence"/>
</dbReference>
<sequence>MPTEGFALASIKGNVHLVHVHTTHTPLLELRIFRHEFITIFRFSHSALVDPAEVRILESIGDKYAMYEEESDTVVLAKDLTERLLSRRAGSSPSSKRYSYGHGRQMYAPMGMQRAYAYR</sequence>
<name>A0A5C3QL58_9AGAR</name>
<evidence type="ECO:0000313" key="1">
    <source>
        <dbReference type="EMBL" id="TFL00929.1"/>
    </source>
</evidence>
<keyword evidence="2" id="KW-1185">Reference proteome</keyword>
<accession>A0A5C3QL58</accession>
<organism evidence="1 2">
    <name type="scientific">Pterulicium gracile</name>
    <dbReference type="NCBI Taxonomy" id="1884261"/>
    <lineage>
        <taxon>Eukaryota</taxon>
        <taxon>Fungi</taxon>
        <taxon>Dikarya</taxon>
        <taxon>Basidiomycota</taxon>
        <taxon>Agaricomycotina</taxon>
        <taxon>Agaricomycetes</taxon>
        <taxon>Agaricomycetidae</taxon>
        <taxon>Agaricales</taxon>
        <taxon>Pleurotineae</taxon>
        <taxon>Pterulaceae</taxon>
        <taxon>Pterulicium</taxon>
    </lineage>
</organism>
<dbReference type="OrthoDB" id="3231772at2759"/>
<dbReference type="EMBL" id="ML178827">
    <property type="protein sequence ID" value="TFL00929.1"/>
    <property type="molecule type" value="Genomic_DNA"/>
</dbReference>
<evidence type="ECO:0000313" key="2">
    <source>
        <dbReference type="Proteomes" id="UP000305067"/>
    </source>
</evidence>
<dbReference type="AlphaFoldDB" id="A0A5C3QL58"/>
<gene>
    <name evidence="1" type="ORF">BDV98DRAFT_593761</name>
</gene>
<reference evidence="1 2" key="1">
    <citation type="journal article" date="2019" name="Nat. Ecol. Evol.">
        <title>Megaphylogeny resolves global patterns of mushroom evolution.</title>
        <authorList>
            <person name="Varga T."/>
            <person name="Krizsan K."/>
            <person name="Foldi C."/>
            <person name="Dima B."/>
            <person name="Sanchez-Garcia M."/>
            <person name="Sanchez-Ramirez S."/>
            <person name="Szollosi G.J."/>
            <person name="Szarkandi J.G."/>
            <person name="Papp V."/>
            <person name="Albert L."/>
            <person name="Andreopoulos W."/>
            <person name="Angelini C."/>
            <person name="Antonin V."/>
            <person name="Barry K.W."/>
            <person name="Bougher N.L."/>
            <person name="Buchanan P."/>
            <person name="Buyck B."/>
            <person name="Bense V."/>
            <person name="Catcheside P."/>
            <person name="Chovatia M."/>
            <person name="Cooper J."/>
            <person name="Damon W."/>
            <person name="Desjardin D."/>
            <person name="Finy P."/>
            <person name="Geml J."/>
            <person name="Haridas S."/>
            <person name="Hughes K."/>
            <person name="Justo A."/>
            <person name="Karasinski D."/>
            <person name="Kautmanova I."/>
            <person name="Kiss B."/>
            <person name="Kocsube S."/>
            <person name="Kotiranta H."/>
            <person name="LaButti K.M."/>
            <person name="Lechner B.E."/>
            <person name="Liimatainen K."/>
            <person name="Lipzen A."/>
            <person name="Lukacs Z."/>
            <person name="Mihaltcheva S."/>
            <person name="Morgado L.N."/>
            <person name="Niskanen T."/>
            <person name="Noordeloos M.E."/>
            <person name="Ohm R.A."/>
            <person name="Ortiz-Santana B."/>
            <person name="Ovrebo C."/>
            <person name="Racz N."/>
            <person name="Riley R."/>
            <person name="Savchenko A."/>
            <person name="Shiryaev A."/>
            <person name="Soop K."/>
            <person name="Spirin V."/>
            <person name="Szebenyi C."/>
            <person name="Tomsovsky M."/>
            <person name="Tulloss R.E."/>
            <person name="Uehling J."/>
            <person name="Grigoriev I.V."/>
            <person name="Vagvolgyi C."/>
            <person name="Papp T."/>
            <person name="Martin F.M."/>
            <person name="Miettinen O."/>
            <person name="Hibbett D.S."/>
            <person name="Nagy L.G."/>
        </authorList>
    </citation>
    <scope>NUCLEOTIDE SEQUENCE [LARGE SCALE GENOMIC DNA]</scope>
    <source>
        <strain evidence="1 2">CBS 309.79</strain>
    </source>
</reference>